<organism evidence="1 2">
    <name type="scientific">Streptomonospora alba</name>
    <dbReference type="NCBI Taxonomy" id="183763"/>
    <lineage>
        <taxon>Bacteria</taxon>
        <taxon>Bacillati</taxon>
        <taxon>Actinomycetota</taxon>
        <taxon>Actinomycetes</taxon>
        <taxon>Streptosporangiales</taxon>
        <taxon>Nocardiopsidaceae</taxon>
        <taxon>Streptomonospora</taxon>
    </lineage>
</organism>
<dbReference type="InterPro" id="IPR026487">
    <property type="entry name" value="CHP04141"/>
</dbReference>
<dbReference type="NCBIfam" id="TIGR04141">
    <property type="entry name" value="TIGR04141 family sporadically distributed protein"/>
    <property type="match status" value="1"/>
</dbReference>
<name>A0A0C2JHW7_9ACTN</name>
<evidence type="ECO:0000313" key="1">
    <source>
        <dbReference type="EMBL" id="KIH98495.1"/>
    </source>
</evidence>
<dbReference type="OrthoDB" id="3323334at2"/>
<accession>A0A0C2JHW7</accession>
<protein>
    <recommendedName>
        <fullName evidence="3">Sporadically distributed protein, TIGR04141 family</fullName>
    </recommendedName>
</protein>
<dbReference type="RefSeq" id="WP_040273641.1">
    <property type="nucleotide sequence ID" value="NZ_JROO01000024.1"/>
</dbReference>
<evidence type="ECO:0008006" key="3">
    <source>
        <dbReference type="Google" id="ProtNLM"/>
    </source>
</evidence>
<comment type="caution">
    <text evidence="1">The sequence shown here is derived from an EMBL/GenBank/DDBJ whole genome shotgun (WGS) entry which is preliminary data.</text>
</comment>
<gene>
    <name evidence="1" type="ORF">LP52_12970</name>
</gene>
<evidence type="ECO:0000313" key="2">
    <source>
        <dbReference type="Proteomes" id="UP000031675"/>
    </source>
</evidence>
<dbReference type="Proteomes" id="UP000031675">
    <property type="component" value="Unassembled WGS sequence"/>
</dbReference>
<keyword evidence="2" id="KW-1185">Reference proteome</keyword>
<dbReference type="EMBL" id="JROO01000024">
    <property type="protein sequence ID" value="KIH98495.1"/>
    <property type="molecule type" value="Genomic_DNA"/>
</dbReference>
<dbReference type="STRING" id="183763.LP52_12970"/>
<sequence>MTRTALPSPQPPQAARVREVTLYRLTGVGADEQSMRAVFDEAGTARRELDLSTTRIDGMPAVVLFGMRGGERPPDWQADATRTTDVDLDLRATSPVAAVLVAVDDRVYAFSYGHGHHLIPRDLRDPDFGRTFAACALDPATVATVNTRDMDTVNRYGSIHIPKGREVRTFGLQHERELVNRLKARCGLNELTAARGGEKARFAECGDAIRTHFGVEQADLVNDIRFIAATVEEHSVRKELRFLQDRKEVRSPQQAETLWSLVEEGLRDPESIGLAISPPLDVFDQLEEARSFQVRIGPATCPLRTELRVEDLVARLRHLRKGTLAQALKNGWIKLFEDVGGRREIATHRNLCYWIEATVSPGSEMYVLRDGRWYEYGPRYLEEVRSEVADLLARGSCLDLPDWPARLAYQGDKESPEAAYNRHAGKTQGYLCLDKNLARTGVHSGKGVELCDILGPGNELVHVKQGASASGLSHLFNQAKSAVESLHYEKQAREWFANAVARMEPERDLTGFRPRTVVFAIRLAKHSQITVNNLYPLAQVELYRTAVALRRCGIEVEVAAIGHGG</sequence>
<proteinExistence type="predicted"/>
<reference evidence="2" key="1">
    <citation type="journal article" date="2015" name="Chem. Biol.">
        <title>Structure, bioactivity, and resistance mechanism of streptomonomicin, an unusual lasso Peptide from an understudied halophilic actinomycete.</title>
        <authorList>
            <person name="Metelev M."/>
            <person name="Tietz J.I."/>
            <person name="Melby J.O."/>
            <person name="Blair P.M."/>
            <person name="Zhu L."/>
            <person name="Livnat I."/>
            <person name="Severinov K."/>
            <person name="Mitchell D.A."/>
        </authorList>
    </citation>
    <scope>NUCLEOTIDE SEQUENCE [LARGE SCALE GENOMIC DNA]</scope>
    <source>
        <strain evidence="2">YIM 90003</strain>
    </source>
</reference>
<dbReference type="Pfam" id="PF19614">
    <property type="entry name" value="DUF6119"/>
    <property type="match status" value="1"/>
</dbReference>
<dbReference type="AlphaFoldDB" id="A0A0C2JHW7"/>